<feature type="compositionally biased region" description="Low complexity" evidence="2">
    <location>
        <begin position="341"/>
        <end position="361"/>
    </location>
</feature>
<keyword evidence="5" id="KW-1185">Reference proteome</keyword>
<dbReference type="RefSeq" id="XP_044721187.1">
    <property type="nucleotide sequence ID" value="XM_044864655.1"/>
</dbReference>
<evidence type="ECO:0000259" key="3">
    <source>
        <dbReference type="PROSITE" id="PS00028"/>
    </source>
</evidence>
<dbReference type="Proteomes" id="UP000824596">
    <property type="component" value="Unassembled WGS sequence"/>
</dbReference>
<feature type="region of interest" description="Disordered" evidence="2">
    <location>
        <begin position="332"/>
        <end position="381"/>
    </location>
</feature>
<accession>A0A9P8N0F8</accession>
<comment type="caution">
    <text evidence="4">The sequence shown here is derived from an EMBL/GenBank/DDBJ whole genome shotgun (WGS) entry which is preliminary data.</text>
</comment>
<evidence type="ECO:0000256" key="2">
    <source>
        <dbReference type="SAM" id="MobiDB-lite"/>
    </source>
</evidence>
<sequence length="411" mass="46656">MDVTGGCTDPPPDFLLLDSPNEGEAGTFACPFDGCDGVVCGSAQECHIHLKEWHSPPYACAGCEAYFAAQPALARHVKATGHQKWVCAKNGCELKGFEFESHLEYRKHVIVSTSHRSLGQRDGTRYPDKVTDPDETLSEGSAEDYFLCIEPCCCRYLQQWTERMYEVHVKSHCHVAAIQEEEALRRKHLSVEELEQKREARRTFLCDVRGCPQFGKCLATSHSYYYHIQTWSHLFPVEASVPKKDDDDDFWLQPEARHCTVHGCLQFGRRFTTETIYQRHIKSVQHLRAACRQPTRSSPRIQRVNRRLFVTVQPADEGDIGEDADDEMGDYDEARQQQPGSASTAACSSSTEPSSLPNTPSCMPPLTPDPGLASPSPSRPRHELFLERRNRQLEEEVQRLQAQMDWLCRQN</sequence>
<proteinExistence type="predicted"/>
<protein>
    <recommendedName>
        <fullName evidence="3">C2H2-type domain-containing protein</fullName>
    </recommendedName>
</protein>
<feature type="domain" description="C2H2-type" evidence="3">
    <location>
        <begin position="60"/>
        <end position="82"/>
    </location>
</feature>
<dbReference type="EMBL" id="JAIZPD010000005">
    <property type="protein sequence ID" value="KAH0963674.1"/>
    <property type="molecule type" value="Genomic_DNA"/>
</dbReference>
<dbReference type="SMART" id="SM00355">
    <property type="entry name" value="ZnF_C2H2"/>
    <property type="match status" value="5"/>
</dbReference>
<organism evidence="4 5">
    <name type="scientific">Hirsutella rhossiliensis</name>
    <dbReference type="NCBI Taxonomy" id="111463"/>
    <lineage>
        <taxon>Eukaryota</taxon>
        <taxon>Fungi</taxon>
        <taxon>Dikarya</taxon>
        <taxon>Ascomycota</taxon>
        <taxon>Pezizomycotina</taxon>
        <taxon>Sordariomycetes</taxon>
        <taxon>Hypocreomycetidae</taxon>
        <taxon>Hypocreales</taxon>
        <taxon>Ophiocordycipitaceae</taxon>
        <taxon>Hirsutella</taxon>
    </lineage>
</organism>
<feature type="coiled-coil region" evidence="1">
    <location>
        <begin position="383"/>
        <end position="410"/>
    </location>
</feature>
<keyword evidence="1" id="KW-0175">Coiled coil</keyword>
<evidence type="ECO:0000313" key="5">
    <source>
        <dbReference type="Proteomes" id="UP000824596"/>
    </source>
</evidence>
<evidence type="ECO:0000313" key="4">
    <source>
        <dbReference type="EMBL" id="KAH0963674.1"/>
    </source>
</evidence>
<dbReference type="PROSITE" id="PS00028">
    <property type="entry name" value="ZINC_FINGER_C2H2_1"/>
    <property type="match status" value="1"/>
</dbReference>
<name>A0A9P8N0F8_9HYPO</name>
<reference evidence="4" key="1">
    <citation type="submission" date="2021-09" db="EMBL/GenBank/DDBJ databases">
        <title>A high-quality genome of the endoparasitic fungus Hirsutella rhossiliensis with a comparison of Hirsutella genomes reveals transposable elements contributing to genome size variation.</title>
        <authorList>
            <person name="Lin R."/>
            <person name="Jiao Y."/>
            <person name="Sun X."/>
            <person name="Ling J."/>
            <person name="Xie B."/>
            <person name="Cheng X."/>
        </authorList>
    </citation>
    <scope>NUCLEOTIDE SEQUENCE</scope>
    <source>
        <strain evidence="4">HR02</strain>
    </source>
</reference>
<gene>
    <name evidence="4" type="ORF">HRG_06184</name>
</gene>
<dbReference type="AlphaFoldDB" id="A0A9P8N0F8"/>
<evidence type="ECO:0000256" key="1">
    <source>
        <dbReference type="SAM" id="Coils"/>
    </source>
</evidence>
<dbReference type="OrthoDB" id="4868114at2759"/>
<dbReference type="InterPro" id="IPR013087">
    <property type="entry name" value="Znf_C2H2_type"/>
</dbReference>
<dbReference type="GeneID" id="68355313"/>